<protein>
    <submittedName>
        <fullName evidence="8">Phosphoribosylformylglycinamidine synthase I</fullName>
        <ecNumber evidence="8">6.3.5.3</ecNumber>
    </submittedName>
</protein>
<evidence type="ECO:0000313" key="9">
    <source>
        <dbReference type="Proteomes" id="UP000281261"/>
    </source>
</evidence>
<keyword evidence="4" id="KW-0658">Purine biosynthesis</keyword>
<keyword evidence="5" id="KW-0378">Hydrolase</keyword>
<name>A0A420ZB53_UNCK3</name>
<evidence type="ECO:0000256" key="4">
    <source>
        <dbReference type="ARBA" id="ARBA00022755"/>
    </source>
</evidence>
<dbReference type="GO" id="GO:0006189">
    <property type="term" value="P:'de novo' IMP biosynthetic process"/>
    <property type="evidence" value="ECO:0007669"/>
    <property type="project" value="InterPro"/>
</dbReference>
<dbReference type="PANTHER" id="PTHR47552">
    <property type="entry name" value="PHOSPHORIBOSYLFORMYLGLYCINAMIDINE SYNTHASE SUBUNIT PURQ"/>
    <property type="match status" value="1"/>
</dbReference>
<dbReference type="Gene3D" id="3.40.50.880">
    <property type="match status" value="1"/>
</dbReference>
<dbReference type="EC" id="6.3.5.3" evidence="8"/>
<evidence type="ECO:0000256" key="5">
    <source>
        <dbReference type="ARBA" id="ARBA00022801"/>
    </source>
</evidence>
<dbReference type="AlphaFoldDB" id="A0A420ZB53"/>
<keyword evidence="6" id="KW-0067">ATP-binding</keyword>
<accession>A0A420ZB53</accession>
<dbReference type="InterPro" id="IPR010075">
    <property type="entry name" value="PRibForGlyAmidine_synth_PurQ"/>
</dbReference>
<gene>
    <name evidence="8" type="primary">purQ</name>
    <name evidence="8" type="ORF">DRH29_05390</name>
</gene>
<reference evidence="8 9" key="1">
    <citation type="submission" date="2018-06" db="EMBL/GenBank/DDBJ databases">
        <title>Extensive metabolic versatility and redundancy in microbially diverse, dynamic hydrothermal sediments.</title>
        <authorList>
            <person name="Dombrowski N."/>
            <person name="Teske A."/>
            <person name="Baker B.J."/>
        </authorList>
    </citation>
    <scope>NUCLEOTIDE SEQUENCE [LARGE SCALE GENOMIC DNA]</scope>
    <source>
        <strain evidence="8">B79_G16</strain>
    </source>
</reference>
<feature type="non-terminal residue" evidence="8">
    <location>
        <position position="1"/>
    </location>
</feature>
<dbReference type="NCBIfam" id="TIGR01737">
    <property type="entry name" value="FGAM_synth_I"/>
    <property type="match status" value="1"/>
</dbReference>
<evidence type="ECO:0000256" key="6">
    <source>
        <dbReference type="ARBA" id="ARBA00022840"/>
    </source>
</evidence>
<dbReference type="GO" id="GO:0004642">
    <property type="term" value="F:phosphoribosylformylglycinamidine synthase activity"/>
    <property type="evidence" value="ECO:0007669"/>
    <property type="project" value="UniProtKB-EC"/>
</dbReference>
<organism evidence="8 9">
    <name type="scientific">candidate division Kazan bacterium</name>
    <dbReference type="NCBI Taxonomy" id="2202143"/>
    <lineage>
        <taxon>Bacteria</taxon>
        <taxon>Bacteria division Kazan-3B-28</taxon>
    </lineage>
</organism>
<evidence type="ECO:0000256" key="2">
    <source>
        <dbReference type="ARBA" id="ARBA00022598"/>
    </source>
</evidence>
<dbReference type="GO" id="GO:0005524">
    <property type="term" value="F:ATP binding"/>
    <property type="evidence" value="ECO:0007669"/>
    <property type="project" value="UniProtKB-KW"/>
</dbReference>
<evidence type="ECO:0000256" key="1">
    <source>
        <dbReference type="ARBA" id="ARBA00022490"/>
    </source>
</evidence>
<dbReference type="SMART" id="SM01211">
    <property type="entry name" value="GATase_5"/>
    <property type="match status" value="1"/>
</dbReference>
<dbReference type="PROSITE" id="PS51273">
    <property type="entry name" value="GATASE_TYPE_1"/>
    <property type="match status" value="1"/>
</dbReference>
<keyword evidence="1" id="KW-0963">Cytoplasm</keyword>
<dbReference type="PIRSF" id="PIRSF001586">
    <property type="entry name" value="FGAM_synth_I"/>
    <property type="match status" value="1"/>
</dbReference>
<dbReference type="InterPro" id="IPR029062">
    <property type="entry name" value="Class_I_gatase-like"/>
</dbReference>
<keyword evidence="2 8" id="KW-0436">Ligase</keyword>
<dbReference type="GO" id="GO:0016787">
    <property type="term" value="F:hydrolase activity"/>
    <property type="evidence" value="ECO:0007669"/>
    <property type="project" value="UniProtKB-KW"/>
</dbReference>
<evidence type="ECO:0000313" key="8">
    <source>
        <dbReference type="EMBL" id="RLC35995.1"/>
    </source>
</evidence>
<dbReference type="SUPFAM" id="SSF52317">
    <property type="entry name" value="Class I glutamine amidotransferase-like"/>
    <property type="match status" value="1"/>
</dbReference>
<keyword evidence="7" id="KW-0315">Glutamine amidotransferase</keyword>
<dbReference type="EMBL" id="QMNG01000096">
    <property type="protein sequence ID" value="RLC35995.1"/>
    <property type="molecule type" value="Genomic_DNA"/>
</dbReference>
<proteinExistence type="predicted"/>
<dbReference type="Proteomes" id="UP000281261">
    <property type="component" value="Unassembled WGS sequence"/>
</dbReference>
<evidence type="ECO:0000256" key="3">
    <source>
        <dbReference type="ARBA" id="ARBA00022741"/>
    </source>
</evidence>
<keyword evidence="3" id="KW-0547">Nucleotide-binding</keyword>
<evidence type="ECO:0000256" key="7">
    <source>
        <dbReference type="ARBA" id="ARBA00022962"/>
    </source>
</evidence>
<sequence length="204" mass="23072">GFDVNYIWYKDGEDLDRLDVLVLPGGYTFGDYVMPGKLAALSRMGNKIRLFSEQDKLILGICNGCQILTHLRLIPGTFILNKSARFVQRYVYIKVEDDNSPFTSLFAKGEVIKLDIAHYSGAYYPQEHNDSFRVAFRYSTADGEVTEKSNPQGSFENIAGLLSANGKVLGMMPHPERAVDYLLGSVDGKKLFLSVLNWFEQRRR</sequence>
<comment type="caution">
    <text evidence="8">The sequence shown here is derived from an EMBL/GenBank/DDBJ whole genome shotgun (WGS) entry which is preliminary data.</text>
</comment>
<dbReference type="Pfam" id="PF13507">
    <property type="entry name" value="GATase_5"/>
    <property type="match status" value="1"/>
</dbReference>
<dbReference type="PANTHER" id="PTHR47552:SF1">
    <property type="entry name" value="PHOSPHORIBOSYLFORMYLGLYCINAMIDINE SYNTHASE SUBUNIT PURQ"/>
    <property type="match status" value="1"/>
</dbReference>